<feature type="domain" description="ARID" evidence="7">
    <location>
        <begin position="1592"/>
        <end position="1682"/>
    </location>
</feature>
<dbReference type="Gene3D" id="1.10.150.60">
    <property type="entry name" value="ARID DNA-binding domain"/>
    <property type="match status" value="1"/>
</dbReference>
<feature type="compositionally biased region" description="Low complexity" evidence="6">
    <location>
        <begin position="862"/>
        <end position="878"/>
    </location>
</feature>
<comment type="caution">
    <text evidence="8">The sequence shown here is derived from an EMBL/GenBank/DDBJ whole genome shotgun (WGS) entry which is preliminary data.</text>
</comment>
<keyword evidence="3" id="KW-0238">DNA-binding</keyword>
<feature type="compositionally biased region" description="Low complexity" evidence="6">
    <location>
        <begin position="1066"/>
        <end position="1093"/>
    </location>
</feature>
<dbReference type="InterPro" id="IPR001606">
    <property type="entry name" value="ARID_dom"/>
</dbReference>
<accession>A0AAW1QA33</accession>
<evidence type="ECO:0000256" key="4">
    <source>
        <dbReference type="ARBA" id="ARBA00023163"/>
    </source>
</evidence>
<protein>
    <recommendedName>
        <fullName evidence="7">ARID domain-containing protein</fullName>
    </recommendedName>
</protein>
<dbReference type="PANTHER" id="PTHR15348:SF0">
    <property type="entry name" value="PROTEIN DEAD RINGER"/>
    <property type="match status" value="1"/>
</dbReference>
<feature type="compositionally biased region" description="Low complexity" evidence="6">
    <location>
        <begin position="482"/>
        <end position="491"/>
    </location>
</feature>
<evidence type="ECO:0000256" key="5">
    <source>
        <dbReference type="ARBA" id="ARBA00023242"/>
    </source>
</evidence>
<feature type="region of interest" description="Disordered" evidence="6">
    <location>
        <begin position="630"/>
        <end position="701"/>
    </location>
</feature>
<feature type="compositionally biased region" description="Polar residues" evidence="6">
    <location>
        <begin position="879"/>
        <end position="888"/>
    </location>
</feature>
<feature type="region of interest" description="Disordered" evidence="6">
    <location>
        <begin position="721"/>
        <end position="766"/>
    </location>
</feature>
<feature type="compositionally biased region" description="Polar residues" evidence="6">
    <location>
        <begin position="1471"/>
        <end position="1484"/>
    </location>
</feature>
<sequence>MASDLPPSQHSGDQGQPSSARHAQFPSPTPSMPPPWAPVSIPSSREISSIWQHEHPSASAHQSPSLDHHDHLMDLLSSSPQAGSQPLAHISSPPFEVGPLPIRTDIISSNPVRGGRFGSPQINLMHQPITSFPLPGNMHPSLSAAGSHPLASISRSVLQPGHPASSHQPDFVSPAPKRAKASPQTGPSQHPPTLSPLTRSPDLRSLQQSPASASMGSQEAPTRSQASPWRREPLRRSSSSGRGSVGSQRQGFQAAAGPLQDFHSVLGLTPSGKETHMDDGGWGLPLKRAPPRREATDMQPMAPGPEPQAPPSQSGFPRQSGCAGMPASDRLPGSSPLPKTIRPSRSAPGWPDPAPISMAHGSEPTQALSQFQGRPLSSLLEECASSAAWSRQTLERFPMEGAQDLPSPFVGFQPNTAPLGGISSPVRRKLDSIALAKQQISQQRGLKTSANPHLSRRVVGPFGHQSTPLAQLTGPWTDESSTKTTSFPSSSIPHFLDTLQAAKALSRPTGSDSHTMPSLPDAPVVSGDAAAAPTAGPSPLHVAKGNSSFPTILSGAPQTMPSLLSEDRQGNLPSNLFTSNSGQQSSPELGHTFAEQPSLNLQPPALAMVHKPAQPAGALHPAVAPISSQSLLQRQEPCPQIPHRGATNSQAPPSATPPSSISANGPPIVHPTATSLDDSEAAGFSHPEGPVPVSAAPAPSRQLATETLASEGAELALSTQQLASTAGSPQDRGNTTEELNPGSIEGSDSAPSAVRDSAGGVVPSTAASNVQQPAAASQMQPACAAMAVPTAGGDWAGSVGGDKMPSPAAQLEGPATTAAAEQQPAGSVGVDGLPSSAETSGGHATSAATHQKPAGPMGVDTLPSLAAASGGPASTSSPEQQPDNQTSAAAVGGEPAVTAAWQGPTDSTPSRPMGGASHAGPTPAEKHLSEGLTNDPLAANPAAVEIRDLPAAHEPTSQPTHINRVTAGREPAADLRKGCSMELTQHLPGSQSTFPADRPPSAAVPGSRAGGHTGKLSQQQVLPAAAGPPSTAAAPSVETGTATLQAVNVSSAEPAEAAVAVEASMPQAQPVPGSDPVGDDSGSGAAPAGSPVPTLLQPAESLTAGTVDKSGSSPDQQSFSQPVAPRFESQSAPPMQPGVLLGQSLLRSPAAIDGTGHTPTASQMRQDQSAAEHSAQDSRFDMSSSLLPADETRERHVQVAAADATTSSDPGHQGHTSAPQSHQVPSASVADPPASGTTAPDRRHLHVTAERSAQEPSASAGSVPAHENPADLSSQRAAYTQRQEPAVAAALPAASAMPLSTSGRAVSSQATEFAGSRAPPRFEAGAYPALQTHQALAAGHLQYLEPKLASVISHGGHSAAGMPGSSGTTLVPAKQQGVVPPAQQVQRSAAITDPLDMLDGQAPDRPGPSETTATPVPEPVGGPTPGRLQHSEAMAAPSIQPGQQLSGRQGPAGITATPAPQLGGAPAAVQPEQSETTAAPQTQPVRDPQGPGALHFRSIDPTRLAAAMADPAQRAALRQDLLTAQAQQAAAAEAAPGMRPVAAPAPVLQSQQVAAAADPRSPLVRPTPAGTNDGQEQQAPPSERGHIPDNTEASLKVLLDSLNRHWSSEGGRSGKLGVIGGRQPDLAQLYRQVCIHGGHRALTVAKTWKKIGELLKMEGNSLGYSLRLCYEKWLLSYEQKYFKPGMVLSAADLEKIDRLEAEQGQKARQAAARKAARAMEEITPKHAHPPAATLPIAGLHQGDRLLDSHAFHAPLQPQQVGRMLPYHPNQLLHPQAGLYAGMSGGQGMPGVPSSAPGDSSGSRKRPMPGGAPSGHAKKQRKTEQLSAQQQLLESQAVRAREEMAAKVQAKLDLIAPSMGPVFSLPADFEDHKMEDVCRALESGVPTAVAWSLDALALLTYRSDLLLSEHSRLCPALLKVVTTGMQSVWNVPTKPKSEWAWQERAGAPGDAQGWWWEGEEGLLRAPEDKVQQLTSAICASSILRSLALTPGNPPAMAGAVEVFIKVLQAQQAHPCAALNELSSNVLETLACIATALPQHLLLSEPVQVLATSICDVIEDTDSPLRLRAAAAAAVGGLAQMQGAAEVLSSTLSPWLPRLVGALLGLCSLAPEDAVQYGRLALQGDCGPLSLPAGWSQSGLAPHIYACGEMAGLASEQAVLACGLLLQAEAGAAAAQALHGMACLPVERVRDAVLSPPRALSALIQLMLWPSFTPSKYGPDLGEGHDHLDLECILSDAFSAKPMRSKQLGTLPASTLVQPAPHISSDEATAGPAATSPGQPTWLQGSDKPMKVTSKPPKQQRQRAAWLSRQYMLRMSVAAQHAAAILRASQKPLDGLSMYSAELVAAAMGAGEGLAGGLSIADSAAHLLSSLQPPF</sequence>
<dbReference type="GO" id="GO:0006325">
    <property type="term" value="P:chromatin organization"/>
    <property type="evidence" value="ECO:0007669"/>
    <property type="project" value="UniProtKB-KW"/>
</dbReference>
<evidence type="ECO:0000259" key="7">
    <source>
        <dbReference type="PROSITE" id="PS51011"/>
    </source>
</evidence>
<keyword evidence="4" id="KW-0804">Transcription</keyword>
<dbReference type="SMART" id="SM01014">
    <property type="entry name" value="ARID"/>
    <property type="match status" value="1"/>
</dbReference>
<dbReference type="Pfam" id="PF01388">
    <property type="entry name" value="ARID"/>
    <property type="match status" value="1"/>
</dbReference>
<dbReference type="SUPFAM" id="SSF46774">
    <property type="entry name" value="ARID-like"/>
    <property type="match status" value="1"/>
</dbReference>
<feature type="compositionally biased region" description="Polar residues" evidence="6">
    <location>
        <begin position="836"/>
        <end position="849"/>
    </location>
</feature>
<feature type="compositionally biased region" description="Polar residues" evidence="6">
    <location>
        <begin position="1157"/>
        <end position="1171"/>
    </location>
</feature>
<dbReference type="EMBL" id="JALJOS010000053">
    <property type="protein sequence ID" value="KAK9818886.1"/>
    <property type="molecule type" value="Genomic_DNA"/>
</dbReference>
<evidence type="ECO:0000256" key="2">
    <source>
        <dbReference type="ARBA" id="ARBA00023015"/>
    </source>
</evidence>
<feature type="compositionally biased region" description="Low complexity" evidence="6">
    <location>
        <begin position="1023"/>
        <end position="1035"/>
    </location>
</feature>
<keyword evidence="9" id="KW-1185">Reference proteome</keyword>
<feature type="region of interest" description="Disordered" evidence="6">
    <location>
        <begin position="796"/>
        <end position="935"/>
    </location>
</feature>
<feature type="region of interest" description="Disordered" evidence="6">
    <location>
        <begin position="2261"/>
        <end position="2298"/>
    </location>
</feature>
<evidence type="ECO:0000313" key="8">
    <source>
        <dbReference type="EMBL" id="KAK9818886.1"/>
    </source>
</evidence>
<gene>
    <name evidence="8" type="ORF">WJX74_007768</name>
</gene>
<feature type="region of interest" description="Disordered" evidence="6">
    <location>
        <begin position="506"/>
        <end position="591"/>
    </location>
</feature>
<feature type="compositionally biased region" description="Low complexity" evidence="6">
    <location>
        <begin position="236"/>
        <end position="251"/>
    </location>
</feature>
<keyword evidence="2" id="KW-0805">Transcription regulation</keyword>
<feature type="compositionally biased region" description="Polar residues" evidence="6">
    <location>
        <begin position="1"/>
        <end position="21"/>
    </location>
</feature>
<dbReference type="Proteomes" id="UP001438707">
    <property type="component" value="Unassembled WGS sequence"/>
</dbReference>
<dbReference type="PANTHER" id="PTHR15348">
    <property type="entry name" value="AT-RICH INTERACTIVE DOMAIN-CONTAINING PROTEIN ARID DOMAIN- CONTAINING PROTEIN DEAD RINGER PROTEIN B-CELL REGULATOR OF IGH TRANSCRIPTION BRIGHT"/>
    <property type="match status" value="1"/>
</dbReference>
<feature type="compositionally biased region" description="Pro residues" evidence="6">
    <location>
        <begin position="27"/>
        <end position="37"/>
    </location>
</feature>
<feature type="compositionally biased region" description="Low complexity" evidence="6">
    <location>
        <begin position="646"/>
        <end position="664"/>
    </location>
</feature>
<dbReference type="SUPFAM" id="SSF48371">
    <property type="entry name" value="ARM repeat"/>
    <property type="match status" value="1"/>
</dbReference>
<feature type="region of interest" description="Disordered" evidence="6">
    <location>
        <begin position="157"/>
        <end position="373"/>
    </location>
</feature>
<dbReference type="InterPro" id="IPR036431">
    <property type="entry name" value="ARID_dom_sf"/>
</dbReference>
<feature type="region of interest" description="Disordered" evidence="6">
    <location>
        <begin position="1777"/>
        <end position="1830"/>
    </location>
</feature>
<dbReference type="PROSITE" id="PS51011">
    <property type="entry name" value="ARID"/>
    <property type="match status" value="1"/>
</dbReference>
<feature type="compositionally biased region" description="Polar residues" evidence="6">
    <location>
        <begin position="545"/>
        <end position="562"/>
    </location>
</feature>
<dbReference type="SMART" id="SM00501">
    <property type="entry name" value="BRIGHT"/>
    <property type="match status" value="1"/>
</dbReference>
<dbReference type="GO" id="GO:0003677">
    <property type="term" value="F:DNA binding"/>
    <property type="evidence" value="ECO:0007669"/>
    <property type="project" value="UniProtKB-KW"/>
</dbReference>
<evidence type="ECO:0000256" key="3">
    <source>
        <dbReference type="ARBA" id="ARBA00023125"/>
    </source>
</evidence>
<feature type="compositionally biased region" description="Polar residues" evidence="6">
    <location>
        <begin position="205"/>
        <end position="227"/>
    </location>
</feature>
<dbReference type="InterPro" id="IPR016024">
    <property type="entry name" value="ARM-type_fold"/>
</dbReference>
<feature type="region of interest" description="Disordered" evidence="6">
    <location>
        <begin position="1441"/>
        <end position="1496"/>
    </location>
</feature>
<feature type="compositionally biased region" description="Low complexity" evidence="6">
    <location>
        <begin position="691"/>
        <end position="700"/>
    </location>
</feature>
<keyword evidence="5" id="KW-0539">Nucleus</keyword>
<proteinExistence type="predicted"/>
<feature type="compositionally biased region" description="Polar residues" evidence="6">
    <location>
        <begin position="1569"/>
        <end position="1580"/>
    </location>
</feature>
<evidence type="ECO:0000313" key="9">
    <source>
        <dbReference type="Proteomes" id="UP001438707"/>
    </source>
</evidence>
<feature type="compositionally biased region" description="Polar residues" evidence="6">
    <location>
        <begin position="1109"/>
        <end position="1121"/>
    </location>
</feature>
<feature type="region of interest" description="Disordered" evidence="6">
    <location>
        <begin position="1393"/>
        <end position="1429"/>
    </location>
</feature>
<feature type="compositionally biased region" description="Low complexity" evidence="6">
    <location>
        <begin position="812"/>
        <end position="826"/>
    </location>
</feature>
<reference evidence="8 9" key="1">
    <citation type="journal article" date="2024" name="Nat. Commun.">
        <title>Phylogenomics reveals the evolutionary origins of lichenization in chlorophyte algae.</title>
        <authorList>
            <person name="Puginier C."/>
            <person name="Libourel C."/>
            <person name="Otte J."/>
            <person name="Skaloud P."/>
            <person name="Haon M."/>
            <person name="Grisel S."/>
            <person name="Petersen M."/>
            <person name="Berrin J.G."/>
            <person name="Delaux P.M."/>
            <person name="Dal Grande F."/>
            <person name="Keller J."/>
        </authorList>
    </citation>
    <scope>NUCLEOTIDE SEQUENCE [LARGE SCALE GENOMIC DNA]</scope>
    <source>
        <strain evidence="8 9">SAG 2145</strain>
    </source>
</reference>
<organism evidence="8 9">
    <name type="scientific">Apatococcus lobatus</name>
    <dbReference type="NCBI Taxonomy" id="904363"/>
    <lineage>
        <taxon>Eukaryota</taxon>
        <taxon>Viridiplantae</taxon>
        <taxon>Chlorophyta</taxon>
        <taxon>core chlorophytes</taxon>
        <taxon>Trebouxiophyceae</taxon>
        <taxon>Chlorellales</taxon>
        <taxon>Chlorellaceae</taxon>
        <taxon>Apatococcus</taxon>
    </lineage>
</organism>
<feature type="region of interest" description="Disordered" evidence="6">
    <location>
        <begin position="1"/>
        <end position="71"/>
    </location>
</feature>
<evidence type="ECO:0000256" key="1">
    <source>
        <dbReference type="ARBA" id="ARBA00022853"/>
    </source>
</evidence>
<feature type="region of interest" description="Disordered" evidence="6">
    <location>
        <begin position="1549"/>
        <end position="1589"/>
    </location>
</feature>
<feature type="compositionally biased region" description="Polar residues" evidence="6">
    <location>
        <begin position="721"/>
        <end position="738"/>
    </location>
</feature>
<dbReference type="CDD" id="cd16100">
    <property type="entry name" value="ARID"/>
    <property type="match status" value="1"/>
</dbReference>
<feature type="compositionally biased region" description="Polar residues" evidence="6">
    <location>
        <begin position="1271"/>
        <end position="1283"/>
    </location>
</feature>
<feature type="compositionally biased region" description="Polar residues" evidence="6">
    <location>
        <begin position="363"/>
        <end position="372"/>
    </location>
</feature>
<feature type="compositionally biased region" description="Polar residues" evidence="6">
    <location>
        <begin position="1204"/>
        <end position="1226"/>
    </location>
</feature>
<dbReference type="InterPro" id="IPR045147">
    <property type="entry name" value="ARI3A/B/C"/>
</dbReference>
<feature type="region of interest" description="Disordered" evidence="6">
    <location>
        <begin position="462"/>
        <end position="491"/>
    </location>
</feature>
<dbReference type="GO" id="GO:0006357">
    <property type="term" value="P:regulation of transcription by RNA polymerase II"/>
    <property type="evidence" value="ECO:0007669"/>
    <property type="project" value="InterPro"/>
</dbReference>
<name>A0AAW1QA33_9CHLO</name>
<evidence type="ECO:0000256" key="6">
    <source>
        <dbReference type="SAM" id="MobiDB-lite"/>
    </source>
</evidence>
<feature type="compositionally biased region" description="Polar residues" evidence="6">
    <location>
        <begin position="571"/>
        <end position="587"/>
    </location>
</feature>
<feature type="region of interest" description="Disordered" evidence="6">
    <location>
        <begin position="1066"/>
        <end position="1286"/>
    </location>
</feature>
<dbReference type="GO" id="GO:0005634">
    <property type="term" value="C:nucleus"/>
    <property type="evidence" value="ECO:0007669"/>
    <property type="project" value="TreeGrafter"/>
</dbReference>
<keyword evidence="1" id="KW-0156">Chromatin regulator</keyword>
<feature type="region of interest" description="Disordered" evidence="6">
    <location>
        <begin position="985"/>
        <end position="1038"/>
    </location>
</feature>